<evidence type="ECO:0000256" key="4">
    <source>
        <dbReference type="ARBA" id="ARBA00022617"/>
    </source>
</evidence>
<dbReference type="AlphaFoldDB" id="A0A7X6MVI1"/>
<keyword evidence="7 18" id="KW-0560">Oxidoreductase</keyword>
<evidence type="ECO:0000256" key="16">
    <source>
        <dbReference type="ARBA" id="ARBA00082981"/>
    </source>
</evidence>
<keyword evidence="3" id="KW-0153">Cholesterol metabolism</keyword>
<evidence type="ECO:0000256" key="3">
    <source>
        <dbReference type="ARBA" id="ARBA00022548"/>
    </source>
</evidence>
<keyword evidence="9 18" id="KW-0503">Monooxygenase</keyword>
<accession>A0A7X6MVI1</accession>
<dbReference type="CDD" id="cd11078">
    <property type="entry name" value="CYP130-like"/>
    <property type="match status" value="1"/>
</dbReference>
<dbReference type="InterPro" id="IPR001128">
    <property type="entry name" value="Cyt_P450"/>
</dbReference>
<dbReference type="EMBL" id="JAAXPJ010000017">
    <property type="protein sequence ID" value="NKZ15206.1"/>
    <property type="molecule type" value="Genomic_DNA"/>
</dbReference>
<comment type="pathway">
    <text evidence="13">Steroid metabolism; cholesterol degradation.</text>
</comment>
<evidence type="ECO:0000256" key="12">
    <source>
        <dbReference type="ARBA" id="ARBA00023221"/>
    </source>
</evidence>
<comment type="caution">
    <text evidence="19">The sequence shown here is derived from an EMBL/GenBank/DDBJ whole genome shotgun (WGS) entry which is preliminary data.</text>
</comment>
<dbReference type="PRINTS" id="PR00385">
    <property type="entry name" value="P450"/>
</dbReference>
<keyword evidence="12" id="KW-0753">Steroid metabolism</keyword>
<dbReference type="RefSeq" id="WP_044520030.1">
    <property type="nucleotide sequence ID" value="NZ_HG322952.1"/>
</dbReference>
<evidence type="ECO:0000256" key="10">
    <source>
        <dbReference type="ARBA" id="ARBA00023098"/>
    </source>
</evidence>
<dbReference type="PROSITE" id="PS00086">
    <property type="entry name" value="CYTOCHROME_P450"/>
    <property type="match status" value="1"/>
</dbReference>
<name>A0A7X6MVI1_9MYCO</name>
<evidence type="ECO:0000256" key="2">
    <source>
        <dbReference type="ARBA" id="ARBA00010617"/>
    </source>
</evidence>
<evidence type="ECO:0000256" key="13">
    <source>
        <dbReference type="ARBA" id="ARBA00049645"/>
    </source>
</evidence>
<evidence type="ECO:0000256" key="5">
    <source>
        <dbReference type="ARBA" id="ARBA00022723"/>
    </source>
</evidence>
<keyword evidence="6" id="KW-0442">Lipid degradation</keyword>
<evidence type="ECO:0000256" key="17">
    <source>
        <dbReference type="ARBA" id="ARBA00083909"/>
    </source>
</evidence>
<reference evidence="19 20" key="1">
    <citation type="submission" date="2020-04" db="EMBL/GenBank/DDBJ databases">
        <title>MicrobeNet Type strains.</title>
        <authorList>
            <person name="Nicholson A.C."/>
        </authorList>
    </citation>
    <scope>NUCLEOTIDE SEQUENCE [LARGE SCALE GENOMIC DNA]</scope>
    <source>
        <strain evidence="19 20">ATCC 700731</strain>
    </source>
</reference>
<dbReference type="InterPro" id="IPR017972">
    <property type="entry name" value="Cyt_P450_CS"/>
</dbReference>
<dbReference type="GO" id="GO:0005506">
    <property type="term" value="F:iron ion binding"/>
    <property type="evidence" value="ECO:0007669"/>
    <property type="project" value="InterPro"/>
</dbReference>
<dbReference type="SUPFAM" id="SSF48264">
    <property type="entry name" value="Cytochrome P450"/>
    <property type="match status" value="1"/>
</dbReference>
<dbReference type="FunFam" id="1.10.630.10:FF:000018">
    <property type="entry name" value="Cytochrome P450 monooxygenase"/>
    <property type="match status" value="1"/>
</dbReference>
<evidence type="ECO:0000256" key="9">
    <source>
        <dbReference type="ARBA" id="ARBA00023033"/>
    </source>
</evidence>
<dbReference type="GO" id="GO:0020037">
    <property type="term" value="F:heme binding"/>
    <property type="evidence" value="ECO:0007669"/>
    <property type="project" value="InterPro"/>
</dbReference>
<organism evidence="19 20">
    <name type="scientific">Mycolicibacterium septicum DSM 44393</name>
    <dbReference type="NCBI Taxonomy" id="1341646"/>
    <lineage>
        <taxon>Bacteria</taxon>
        <taxon>Bacillati</taxon>
        <taxon>Actinomycetota</taxon>
        <taxon>Actinomycetes</taxon>
        <taxon>Mycobacteriales</taxon>
        <taxon>Mycobacteriaceae</taxon>
        <taxon>Mycolicibacterium</taxon>
    </lineage>
</organism>
<evidence type="ECO:0000256" key="1">
    <source>
        <dbReference type="ARBA" id="ARBA00001971"/>
    </source>
</evidence>
<dbReference type="GO" id="GO:0008395">
    <property type="term" value="F:steroid hydroxylase activity"/>
    <property type="evidence" value="ECO:0007669"/>
    <property type="project" value="TreeGrafter"/>
</dbReference>
<evidence type="ECO:0000256" key="6">
    <source>
        <dbReference type="ARBA" id="ARBA00022963"/>
    </source>
</evidence>
<keyword evidence="8 18" id="KW-0408">Iron</keyword>
<dbReference type="GO" id="GO:0006707">
    <property type="term" value="P:cholesterol catabolic process"/>
    <property type="evidence" value="ECO:0007669"/>
    <property type="project" value="TreeGrafter"/>
</dbReference>
<dbReference type="Proteomes" id="UP000518188">
    <property type="component" value="Unassembled WGS sequence"/>
</dbReference>
<comment type="similarity">
    <text evidence="2 18">Belongs to the cytochrome P450 family.</text>
</comment>
<evidence type="ECO:0000256" key="14">
    <source>
        <dbReference type="ARBA" id="ARBA00070775"/>
    </source>
</evidence>
<dbReference type="GO" id="GO:0036199">
    <property type="term" value="F:cholest-4-en-3-one 26-monooxygenase activity"/>
    <property type="evidence" value="ECO:0007669"/>
    <property type="project" value="TreeGrafter"/>
</dbReference>
<evidence type="ECO:0000256" key="11">
    <source>
        <dbReference type="ARBA" id="ARBA00023166"/>
    </source>
</evidence>
<keyword evidence="11" id="KW-1207">Sterol metabolism</keyword>
<comment type="cofactor">
    <cofactor evidence="1">
        <name>heme</name>
        <dbReference type="ChEBI" id="CHEBI:30413"/>
    </cofactor>
</comment>
<dbReference type="InterPro" id="IPR036396">
    <property type="entry name" value="Cyt_P450_sf"/>
</dbReference>
<keyword evidence="10" id="KW-0443">Lipid metabolism</keyword>
<dbReference type="Gene3D" id="1.10.630.10">
    <property type="entry name" value="Cytochrome P450"/>
    <property type="match status" value="1"/>
</dbReference>
<evidence type="ECO:0000256" key="15">
    <source>
        <dbReference type="ARBA" id="ARBA00079588"/>
    </source>
</evidence>
<evidence type="ECO:0000313" key="20">
    <source>
        <dbReference type="Proteomes" id="UP000518188"/>
    </source>
</evidence>
<keyword evidence="4 18" id="KW-0349">Heme</keyword>
<dbReference type="PRINTS" id="PR00359">
    <property type="entry name" value="BP450"/>
</dbReference>
<evidence type="ECO:0000256" key="7">
    <source>
        <dbReference type="ARBA" id="ARBA00023002"/>
    </source>
</evidence>
<dbReference type="PANTHER" id="PTHR46696">
    <property type="entry name" value="P450, PUTATIVE (EUROFUNG)-RELATED"/>
    <property type="match status" value="1"/>
</dbReference>
<dbReference type="Pfam" id="PF00067">
    <property type="entry name" value="p450"/>
    <property type="match status" value="1"/>
</dbReference>
<protein>
    <recommendedName>
        <fullName evidence="14">Steroid C26-monooxygenase</fullName>
    </recommendedName>
    <alternativeName>
        <fullName evidence="15">Cholest-4-en-3-one C26-monooxygenase</fullName>
    </alternativeName>
    <alternativeName>
        <fullName evidence="17">Cholesterol C26-monooxygenase</fullName>
    </alternativeName>
    <alternativeName>
        <fullName evidence="16">Steroid C27-monooxygenase</fullName>
    </alternativeName>
</protein>
<keyword evidence="5 18" id="KW-0479">Metal-binding</keyword>
<evidence type="ECO:0000256" key="8">
    <source>
        <dbReference type="ARBA" id="ARBA00023004"/>
    </source>
</evidence>
<dbReference type="PANTHER" id="PTHR46696:SF4">
    <property type="entry name" value="BIOTIN BIOSYNTHESIS CYTOCHROME P450"/>
    <property type="match status" value="1"/>
</dbReference>
<evidence type="ECO:0000256" key="18">
    <source>
        <dbReference type="RuleBase" id="RU000461"/>
    </source>
</evidence>
<gene>
    <name evidence="19" type="ORF">HGA11_29960</name>
</gene>
<sequence length="395" mass="44631">MKVDIDYDPYNVEITRDPYPTYRRLRDEAPLYYNATHDFFAVTRYDDVERALIDRDTFISGRGNVLEFIKSGVEMPPGIVVAEDPPSHTIHRTLMSRVFTPRKVAALEPAIRTYCAEYLDPLIGTGRFDVIGEFAAQMPMRVISMLMGIPDADQIAIRDMSNANMRTKAGRGMRINEQNMALGGAFADYIDWRVEHPSDDIMTDLLNVEFEDQTGTRRRLTRRELLTYVHVIAGAGNETSARLIGWTVKVLAEHPDQRRELVRDRALVPNAIEEILRFENPAPHAARSLAVDAKWHGHTVPAGSALLIVMAAANRDERRYAEPDRFDIHRDIGMHLAFGHGAHFCLGAALARIEARIALDEILTRFPDWDVDLDDAALSPTSTVRGWERLPMLVA</sequence>
<evidence type="ECO:0000313" key="19">
    <source>
        <dbReference type="EMBL" id="NKZ15206.1"/>
    </source>
</evidence>
<proteinExistence type="inferred from homology"/>
<dbReference type="InterPro" id="IPR002397">
    <property type="entry name" value="Cyt_P450_B"/>
</dbReference>